<dbReference type="AlphaFoldDB" id="A0AAV0XDU4"/>
<gene>
    <name evidence="1" type="ORF">MEUPH1_LOCUS20873</name>
</gene>
<keyword evidence="2" id="KW-1185">Reference proteome</keyword>
<evidence type="ECO:0000313" key="2">
    <source>
        <dbReference type="Proteomes" id="UP001160148"/>
    </source>
</evidence>
<protein>
    <submittedName>
        <fullName evidence="1">Uncharacterized protein</fullName>
    </submittedName>
</protein>
<name>A0AAV0XDU4_9HEMI</name>
<organism evidence="1 2">
    <name type="scientific">Macrosiphum euphorbiae</name>
    <name type="common">potato aphid</name>
    <dbReference type="NCBI Taxonomy" id="13131"/>
    <lineage>
        <taxon>Eukaryota</taxon>
        <taxon>Metazoa</taxon>
        <taxon>Ecdysozoa</taxon>
        <taxon>Arthropoda</taxon>
        <taxon>Hexapoda</taxon>
        <taxon>Insecta</taxon>
        <taxon>Pterygota</taxon>
        <taxon>Neoptera</taxon>
        <taxon>Paraneoptera</taxon>
        <taxon>Hemiptera</taxon>
        <taxon>Sternorrhyncha</taxon>
        <taxon>Aphidomorpha</taxon>
        <taxon>Aphidoidea</taxon>
        <taxon>Aphididae</taxon>
        <taxon>Macrosiphini</taxon>
        <taxon>Macrosiphum</taxon>
    </lineage>
</organism>
<sequence length="146" mass="17043">MDLRRKLRKSRARTEDCASSVEEYRVLKRNLKIEIKKSKENSWQELCNQVETDRWGAPYKLVTKRLVGRRPITGITIPGRLEHIVNDLFPMHQPPIWSVTGLLGDFPEITFTELAEIDKRTGNYFSTTFYSSTQNRKSLSKNGRKK</sequence>
<evidence type="ECO:0000313" key="1">
    <source>
        <dbReference type="EMBL" id="CAI6366271.1"/>
    </source>
</evidence>
<proteinExistence type="predicted"/>
<dbReference type="EMBL" id="CARXXK010000004">
    <property type="protein sequence ID" value="CAI6366271.1"/>
    <property type="molecule type" value="Genomic_DNA"/>
</dbReference>
<reference evidence="1 2" key="1">
    <citation type="submission" date="2023-01" db="EMBL/GenBank/DDBJ databases">
        <authorList>
            <person name="Whitehead M."/>
        </authorList>
    </citation>
    <scope>NUCLEOTIDE SEQUENCE [LARGE SCALE GENOMIC DNA]</scope>
</reference>
<accession>A0AAV0XDU4</accession>
<dbReference type="Proteomes" id="UP001160148">
    <property type="component" value="Unassembled WGS sequence"/>
</dbReference>
<comment type="caution">
    <text evidence="1">The sequence shown here is derived from an EMBL/GenBank/DDBJ whole genome shotgun (WGS) entry which is preliminary data.</text>
</comment>